<accession>A0ACC1YHR1</accession>
<gene>
    <name evidence="1" type="ORF">OWV82_006490</name>
</gene>
<organism evidence="1 2">
    <name type="scientific">Melia azedarach</name>
    <name type="common">Chinaberry tree</name>
    <dbReference type="NCBI Taxonomy" id="155640"/>
    <lineage>
        <taxon>Eukaryota</taxon>
        <taxon>Viridiplantae</taxon>
        <taxon>Streptophyta</taxon>
        <taxon>Embryophyta</taxon>
        <taxon>Tracheophyta</taxon>
        <taxon>Spermatophyta</taxon>
        <taxon>Magnoliopsida</taxon>
        <taxon>eudicotyledons</taxon>
        <taxon>Gunneridae</taxon>
        <taxon>Pentapetalae</taxon>
        <taxon>rosids</taxon>
        <taxon>malvids</taxon>
        <taxon>Sapindales</taxon>
        <taxon>Meliaceae</taxon>
        <taxon>Melia</taxon>
    </lineage>
</organism>
<evidence type="ECO:0000313" key="1">
    <source>
        <dbReference type="EMBL" id="KAJ4723078.1"/>
    </source>
</evidence>
<dbReference type="EMBL" id="CM051396">
    <property type="protein sequence ID" value="KAJ4723078.1"/>
    <property type="molecule type" value="Genomic_DNA"/>
</dbReference>
<sequence length="358" mass="39940">MNKTSVPDGLSFAAFSDGYDGGFNPACEDMHFYMAEHRRARLETLTEFIVASANEGKRFTCIVYSVLLPWVAKVAAAAEIPCIPFGLSQQPILTSITIISMAMEICSGTIIRGVKAIDKYDLVGIGPLTPSAFLDRKDPSDTSFGGDLFNGSKDYMEWLNSKPNSSVIYVSFGSIFVLLKPQMEEIARGLLDSGRPFLWVVRENQGEEKEKEEDKLSCKEELEREGRIVPWCSQAEVLSHPSVGCFVTHCGWNSTFESLTSGVPLVAFPQWTDQWTNAKLVEDVWKVGVRVSFNEEGIVEADEIKRCLELVMGEEERGIEMRSNAKKWKELAREAANEGGSSHKNMKDFVDEIAKLCY</sequence>
<name>A0ACC1YHR1_MELAZ</name>
<proteinExistence type="predicted"/>
<dbReference type="Proteomes" id="UP001164539">
    <property type="component" value="Chromosome 3"/>
</dbReference>
<evidence type="ECO:0000313" key="2">
    <source>
        <dbReference type="Proteomes" id="UP001164539"/>
    </source>
</evidence>
<keyword evidence="2" id="KW-1185">Reference proteome</keyword>
<comment type="caution">
    <text evidence="1">The sequence shown here is derived from an EMBL/GenBank/DDBJ whole genome shotgun (WGS) entry which is preliminary data.</text>
</comment>
<protein>
    <submittedName>
        <fullName evidence="1">Glycosyltransferase</fullName>
    </submittedName>
</protein>
<reference evidence="1 2" key="1">
    <citation type="journal article" date="2023" name="Science">
        <title>Complex scaffold remodeling in plant triterpene biosynthesis.</title>
        <authorList>
            <person name="De La Pena R."/>
            <person name="Hodgson H."/>
            <person name="Liu J.C."/>
            <person name="Stephenson M.J."/>
            <person name="Martin A.C."/>
            <person name="Owen C."/>
            <person name="Harkess A."/>
            <person name="Leebens-Mack J."/>
            <person name="Jimenez L.E."/>
            <person name="Osbourn A."/>
            <person name="Sattely E.S."/>
        </authorList>
    </citation>
    <scope>NUCLEOTIDE SEQUENCE [LARGE SCALE GENOMIC DNA]</scope>
    <source>
        <strain evidence="2">cv. JPN11</strain>
        <tissue evidence="1">Leaf</tissue>
    </source>
</reference>